<feature type="compositionally biased region" description="Basic and acidic residues" evidence="3">
    <location>
        <begin position="169"/>
        <end position="210"/>
    </location>
</feature>
<keyword evidence="4" id="KW-0732">Signal</keyword>
<dbReference type="SUPFAM" id="SSF47473">
    <property type="entry name" value="EF-hand"/>
    <property type="match status" value="1"/>
</dbReference>
<feature type="signal peptide" evidence="4">
    <location>
        <begin position="1"/>
        <end position="24"/>
    </location>
</feature>
<sequence precursor="true">MKRMTRLLTGAALVVMGATSLAVAAPDTKGPQAGNGQTGRPQMAQMMFSRLDADGDGAITQEELSAVGPAAAFDKADANGNGMLEGDELTAFHEARKVEREARRQAMMQQRMLDRFDTDEDGTLSLEELQANDRGPAAMFDRLDADDDGTVTQEEMAAAQQQMHKRPGGMRDGDGRHGGERFDRHHGDMRGPRGEHHRMDGERMPYWRHD</sequence>
<accession>A0A1U7DBX5</accession>
<dbReference type="STRING" id="1229727.Ga0080559_TMP4843"/>
<dbReference type="Pfam" id="PF13202">
    <property type="entry name" value="EF-hand_5"/>
    <property type="match status" value="2"/>
</dbReference>
<evidence type="ECO:0000313" key="6">
    <source>
        <dbReference type="EMBL" id="APX25639.1"/>
    </source>
</evidence>
<evidence type="ECO:0000256" key="1">
    <source>
        <dbReference type="ARBA" id="ARBA00022723"/>
    </source>
</evidence>
<dbReference type="AlphaFoldDB" id="A0A1U7DBX5"/>
<feature type="domain" description="EF-hand" evidence="5">
    <location>
        <begin position="131"/>
        <end position="166"/>
    </location>
</feature>
<feature type="region of interest" description="Disordered" evidence="3">
    <location>
        <begin position="160"/>
        <end position="210"/>
    </location>
</feature>
<reference evidence="6 7" key="1">
    <citation type="submission" date="2016-03" db="EMBL/GenBank/DDBJ databases">
        <title>Deep-sea bacteria in the southern Pacific.</title>
        <authorList>
            <person name="Tang K."/>
        </authorList>
    </citation>
    <scope>NUCLEOTIDE SEQUENCE [LARGE SCALE GENOMIC DNA]</scope>
    <source>
        <strain evidence="6 7">JLT2016</strain>
    </source>
</reference>
<evidence type="ECO:0000256" key="4">
    <source>
        <dbReference type="SAM" id="SignalP"/>
    </source>
</evidence>
<dbReference type="Proteomes" id="UP000186559">
    <property type="component" value="Chromosome"/>
</dbReference>
<gene>
    <name evidence="6" type="ORF">Ga0080559_TMP4843</name>
</gene>
<name>A0A1U7DBX5_9RHOB</name>
<dbReference type="RefSeq" id="WP_076625133.1">
    <property type="nucleotide sequence ID" value="NZ_BMEW01000002.1"/>
</dbReference>
<dbReference type="SMART" id="SM00054">
    <property type="entry name" value="EFh"/>
    <property type="match status" value="3"/>
</dbReference>
<dbReference type="InterPro" id="IPR002048">
    <property type="entry name" value="EF_hand_dom"/>
</dbReference>
<protein>
    <submittedName>
        <fullName evidence="6">Ca2+-binding protein (EF-Hand superfamily)</fullName>
    </submittedName>
</protein>
<dbReference type="KEGG" id="tpro:Ga0080559_TMP4843"/>
<dbReference type="InterPro" id="IPR018247">
    <property type="entry name" value="EF_Hand_1_Ca_BS"/>
</dbReference>
<dbReference type="Gene3D" id="1.10.238.10">
    <property type="entry name" value="EF-hand"/>
    <property type="match status" value="3"/>
</dbReference>
<dbReference type="EMBL" id="CP014796">
    <property type="protein sequence ID" value="APX25639.1"/>
    <property type="molecule type" value="Genomic_DNA"/>
</dbReference>
<dbReference type="InterPro" id="IPR011992">
    <property type="entry name" value="EF-hand-dom_pair"/>
</dbReference>
<dbReference type="PROSITE" id="PS00018">
    <property type="entry name" value="EF_HAND_1"/>
    <property type="match status" value="3"/>
</dbReference>
<dbReference type="GO" id="GO:0005509">
    <property type="term" value="F:calcium ion binding"/>
    <property type="evidence" value="ECO:0007669"/>
    <property type="project" value="InterPro"/>
</dbReference>
<keyword evidence="7" id="KW-1185">Reference proteome</keyword>
<evidence type="ECO:0000313" key="7">
    <source>
        <dbReference type="Proteomes" id="UP000186559"/>
    </source>
</evidence>
<dbReference type="PANTHER" id="PTHR10827:SF98">
    <property type="entry name" value="45 KDA CALCIUM-BINDING PROTEIN"/>
    <property type="match status" value="1"/>
</dbReference>
<dbReference type="Pfam" id="PF13499">
    <property type="entry name" value="EF-hand_7"/>
    <property type="match status" value="1"/>
</dbReference>
<feature type="chain" id="PRO_5013001961" evidence="4">
    <location>
        <begin position="25"/>
        <end position="210"/>
    </location>
</feature>
<feature type="domain" description="EF-hand" evidence="5">
    <location>
        <begin position="39"/>
        <end position="74"/>
    </location>
</feature>
<dbReference type="PROSITE" id="PS50222">
    <property type="entry name" value="EF_HAND_2"/>
    <property type="match status" value="2"/>
</dbReference>
<evidence type="ECO:0000256" key="3">
    <source>
        <dbReference type="SAM" id="MobiDB-lite"/>
    </source>
</evidence>
<evidence type="ECO:0000256" key="2">
    <source>
        <dbReference type="ARBA" id="ARBA00022737"/>
    </source>
</evidence>
<dbReference type="PANTHER" id="PTHR10827">
    <property type="entry name" value="RETICULOCALBIN"/>
    <property type="match status" value="1"/>
</dbReference>
<proteinExistence type="predicted"/>
<keyword evidence="1" id="KW-0479">Metal-binding</keyword>
<keyword evidence="2" id="KW-0677">Repeat</keyword>
<evidence type="ECO:0000259" key="5">
    <source>
        <dbReference type="PROSITE" id="PS50222"/>
    </source>
</evidence>
<organism evidence="6 7">
    <name type="scientific">Salipiger profundus</name>
    <dbReference type="NCBI Taxonomy" id="1229727"/>
    <lineage>
        <taxon>Bacteria</taxon>
        <taxon>Pseudomonadati</taxon>
        <taxon>Pseudomonadota</taxon>
        <taxon>Alphaproteobacteria</taxon>
        <taxon>Rhodobacterales</taxon>
        <taxon>Roseobacteraceae</taxon>
        <taxon>Salipiger</taxon>
    </lineage>
</organism>